<protein>
    <recommendedName>
        <fullName evidence="8">DUS-like FMN-binding domain-containing protein</fullName>
    </recommendedName>
</protein>
<feature type="active site" description="Proton donor" evidence="6">
    <location>
        <position position="118"/>
    </location>
</feature>
<evidence type="ECO:0000256" key="6">
    <source>
        <dbReference type="PIRSR" id="PIRSR006621-1"/>
    </source>
</evidence>
<reference evidence="9 10" key="1">
    <citation type="journal article" date="2016" name="Nat. Commun.">
        <title>Thousands of microbial genomes shed light on interconnected biogeochemical processes in an aquifer system.</title>
        <authorList>
            <person name="Anantharaman K."/>
            <person name="Brown C.T."/>
            <person name="Hug L.A."/>
            <person name="Sharon I."/>
            <person name="Castelle C.J."/>
            <person name="Probst A.J."/>
            <person name="Thomas B.C."/>
            <person name="Singh A."/>
            <person name="Wilkins M.J."/>
            <person name="Karaoz U."/>
            <person name="Brodie E.L."/>
            <person name="Williams K.H."/>
            <person name="Hubbard S.S."/>
            <person name="Banfield J.F."/>
        </authorList>
    </citation>
    <scope>NUCLEOTIDE SEQUENCE [LARGE SCALE GENOMIC DNA]</scope>
</reference>
<evidence type="ECO:0000256" key="4">
    <source>
        <dbReference type="ARBA" id="ARBA00022694"/>
    </source>
</evidence>
<comment type="cofactor">
    <cofactor evidence="1 7">
        <name>FMN</name>
        <dbReference type="ChEBI" id="CHEBI:58210"/>
    </cofactor>
</comment>
<evidence type="ECO:0000256" key="1">
    <source>
        <dbReference type="ARBA" id="ARBA00001917"/>
    </source>
</evidence>
<gene>
    <name evidence="9" type="ORF">A2541_00620</name>
</gene>
<feature type="domain" description="DUS-like FMN-binding" evidence="8">
    <location>
        <begin position="16"/>
        <end position="287"/>
    </location>
</feature>
<evidence type="ECO:0000259" key="8">
    <source>
        <dbReference type="Pfam" id="PF01207"/>
    </source>
</evidence>
<dbReference type="SUPFAM" id="SSF51395">
    <property type="entry name" value="FMN-linked oxidoreductases"/>
    <property type="match status" value="1"/>
</dbReference>
<evidence type="ECO:0000256" key="3">
    <source>
        <dbReference type="ARBA" id="ARBA00022643"/>
    </source>
</evidence>
<comment type="caution">
    <text evidence="9">The sequence shown here is derived from an EMBL/GenBank/DDBJ whole genome shotgun (WGS) entry which is preliminary data.</text>
</comment>
<organism evidence="9 10">
    <name type="scientific">Candidatus Taylorbacteria bacterium RIFOXYD2_FULL_36_9</name>
    <dbReference type="NCBI Taxonomy" id="1802338"/>
    <lineage>
        <taxon>Bacteria</taxon>
        <taxon>Candidatus Tayloriibacteriota</taxon>
    </lineage>
</organism>
<dbReference type="InterPro" id="IPR035587">
    <property type="entry name" value="DUS-like_FMN-bd"/>
</dbReference>
<evidence type="ECO:0000256" key="7">
    <source>
        <dbReference type="PIRSR" id="PIRSR006621-2"/>
    </source>
</evidence>
<feature type="binding site" evidence="7">
    <location>
        <position position="158"/>
    </location>
    <ligand>
        <name>FMN</name>
        <dbReference type="ChEBI" id="CHEBI:58210"/>
    </ligand>
</feature>
<dbReference type="EMBL" id="MHSQ01000034">
    <property type="protein sequence ID" value="OHA46175.1"/>
    <property type="molecule type" value="Genomic_DNA"/>
</dbReference>
<evidence type="ECO:0000313" key="10">
    <source>
        <dbReference type="Proteomes" id="UP000176965"/>
    </source>
</evidence>
<dbReference type="InterPro" id="IPR001269">
    <property type="entry name" value="DUS_fam"/>
</dbReference>
<dbReference type="Gene3D" id="3.20.20.70">
    <property type="entry name" value="Aldolase class I"/>
    <property type="match status" value="1"/>
</dbReference>
<dbReference type="Pfam" id="PF01207">
    <property type="entry name" value="Dus"/>
    <property type="match status" value="1"/>
</dbReference>
<feature type="binding site" evidence="7">
    <location>
        <position position="81"/>
    </location>
    <ligand>
        <name>FMN</name>
        <dbReference type="ChEBI" id="CHEBI:58210"/>
    </ligand>
</feature>
<dbReference type="PANTHER" id="PTHR11082:SF25">
    <property type="entry name" value="DUS-LIKE FMN-BINDING DOMAIN-CONTAINING PROTEIN"/>
    <property type="match status" value="1"/>
</dbReference>
<dbReference type="InterPro" id="IPR018517">
    <property type="entry name" value="tRNA_hU_synthase_CS"/>
</dbReference>
<accession>A0A1G2PCX7</accession>
<evidence type="ECO:0000256" key="2">
    <source>
        <dbReference type="ARBA" id="ARBA00022630"/>
    </source>
</evidence>
<feature type="binding site" evidence="7">
    <location>
        <begin position="246"/>
        <end position="247"/>
    </location>
    <ligand>
        <name>FMN</name>
        <dbReference type="ChEBI" id="CHEBI:58210"/>
    </ligand>
</feature>
<dbReference type="PROSITE" id="PS01136">
    <property type="entry name" value="UPF0034"/>
    <property type="match status" value="1"/>
</dbReference>
<dbReference type="InterPro" id="IPR013785">
    <property type="entry name" value="Aldolase_TIM"/>
</dbReference>
<dbReference type="PIRSF" id="PIRSF006621">
    <property type="entry name" value="Dus"/>
    <property type="match status" value="1"/>
</dbReference>
<name>A0A1G2PCX7_9BACT</name>
<feature type="binding site" evidence="7">
    <location>
        <position position="186"/>
    </location>
    <ligand>
        <name>FMN</name>
        <dbReference type="ChEBI" id="CHEBI:58210"/>
    </ligand>
</feature>
<evidence type="ECO:0000313" key="9">
    <source>
        <dbReference type="EMBL" id="OHA46175.1"/>
    </source>
</evidence>
<proteinExistence type="predicted"/>
<dbReference type="STRING" id="1802338.A2541_00620"/>
<dbReference type="PANTHER" id="PTHR11082">
    <property type="entry name" value="TRNA-DIHYDROURIDINE SYNTHASE"/>
    <property type="match status" value="1"/>
</dbReference>
<keyword evidence="2" id="KW-0285">Flavoprotein</keyword>
<keyword evidence="7" id="KW-0547">Nucleotide-binding</keyword>
<dbReference type="GO" id="GO:0017150">
    <property type="term" value="F:tRNA dihydrouridine synthase activity"/>
    <property type="evidence" value="ECO:0007669"/>
    <property type="project" value="InterPro"/>
</dbReference>
<evidence type="ECO:0000256" key="5">
    <source>
        <dbReference type="ARBA" id="ARBA00023002"/>
    </source>
</evidence>
<keyword evidence="3 7" id="KW-0288">FMN</keyword>
<feature type="non-terminal residue" evidence="9">
    <location>
        <position position="302"/>
    </location>
</feature>
<keyword evidence="5" id="KW-0560">Oxidoreductase</keyword>
<dbReference type="Proteomes" id="UP000176965">
    <property type="component" value="Unassembled WGS sequence"/>
</dbReference>
<keyword evidence="4" id="KW-0819">tRNA processing</keyword>
<dbReference type="CDD" id="cd02801">
    <property type="entry name" value="DUS_like_FMN"/>
    <property type="match status" value="1"/>
</dbReference>
<dbReference type="GO" id="GO:0050660">
    <property type="term" value="F:flavin adenine dinucleotide binding"/>
    <property type="evidence" value="ECO:0007669"/>
    <property type="project" value="InterPro"/>
</dbReference>
<sequence>MRKNFWQKLDRPFFCLAPMSDVTDVAFRTMLATYSKTAENKNKVVFWTEFVSADGLCHVSGRRKLMHILKFSKVEKPIVAQIFGAKPENIKKACQIISKLGPSRGRAGFDGIDINMGCPDKSIIKQGAGSALIKNSKLAREIIRSAIAGANGLPISIKTRVGFNKEEIDPWISELLQEDISALTIHARTKKEMSKVPANWDFIKKVVELVKKSGKKILVIGNGDITNTYEAMRKCEETGCDGVMIGRGVFGNPWVFFDSGQGLSLALEGESLSSKNKKIKALVEHIKIFDKKLLKTGDKNYA</sequence>
<dbReference type="AlphaFoldDB" id="A0A1G2PCX7"/>